<dbReference type="EMBL" id="JAAMAY010000007">
    <property type="protein sequence ID" value="NTC27930.1"/>
    <property type="molecule type" value="Genomic_DNA"/>
</dbReference>
<dbReference type="PROSITE" id="PS50928">
    <property type="entry name" value="ABC_TM1"/>
    <property type="match status" value="1"/>
</dbReference>
<comment type="similarity">
    <text evidence="6">Belongs to the binding-protein-dependent transport system permease family.</text>
</comment>
<dbReference type="PANTHER" id="PTHR30177">
    <property type="entry name" value="GLYCINE BETAINE/L-PROLINE TRANSPORT SYSTEM PERMEASE PROTEIN PROW"/>
    <property type="match status" value="1"/>
</dbReference>
<keyword evidence="3 6" id="KW-0812">Transmembrane</keyword>
<sequence length="245" mass="25561">MIDWLLDPDHWLGSDGMATLLLQHLQYSGISILIAMVIGLPIGLFVGHTGRGTFLIAGAANATRALPSLGLIVLLVILVGPYFKSDLAFLVPSIAVLVLIAVPPMMMGAYAGVASVDASAVDAARGMGYRPLTLLFTVEVPCALPLIFSGIRSAALQVVSTATIAAYVSLGGLGRLIIDGRAQNDYVKMAVGAVLVGLLALLIDLVFGLASRFTVSPGLSRRTVKTAVLRRHGAKENNATSRGKS</sequence>
<dbReference type="CDD" id="cd06261">
    <property type="entry name" value="TM_PBP2"/>
    <property type="match status" value="1"/>
</dbReference>
<keyword evidence="4 6" id="KW-1133">Transmembrane helix</keyword>
<evidence type="ECO:0000256" key="1">
    <source>
        <dbReference type="ARBA" id="ARBA00004651"/>
    </source>
</evidence>
<feature type="transmembrane region" description="Helical" evidence="6">
    <location>
        <begin position="66"/>
        <end position="83"/>
    </location>
</feature>
<dbReference type="Proteomes" id="UP000702952">
    <property type="component" value="Unassembled WGS sequence"/>
</dbReference>
<feature type="transmembrane region" description="Helical" evidence="6">
    <location>
        <begin position="190"/>
        <end position="210"/>
    </location>
</feature>
<dbReference type="GO" id="GO:0055085">
    <property type="term" value="P:transmembrane transport"/>
    <property type="evidence" value="ECO:0007669"/>
    <property type="project" value="InterPro"/>
</dbReference>
<evidence type="ECO:0000313" key="9">
    <source>
        <dbReference type="Proteomes" id="UP000702952"/>
    </source>
</evidence>
<feature type="transmembrane region" description="Helical" evidence="6">
    <location>
        <begin position="25"/>
        <end position="46"/>
    </location>
</feature>
<protein>
    <submittedName>
        <fullName evidence="8">ABC transporter permease subunit</fullName>
    </submittedName>
</protein>
<evidence type="ECO:0000256" key="4">
    <source>
        <dbReference type="ARBA" id="ARBA00022989"/>
    </source>
</evidence>
<evidence type="ECO:0000259" key="7">
    <source>
        <dbReference type="PROSITE" id="PS50928"/>
    </source>
</evidence>
<reference evidence="8" key="1">
    <citation type="journal article" date="2020" name="Science">
        <title>Unexpected conservation and global transmission of agrobacterial virulence plasmids.</title>
        <authorList>
            <person name="Weisberg A.J."/>
            <person name="Davis E.W. 2nd"/>
            <person name="Tabima J."/>
            <person name="Belcher M.S."/>
            <person name="Miller M."/>
            <person name="Kuo C.H."/>
            <person name="Loper J.E."/>
            <person name="Grunwald N.J."/>
            <person name="Putnam M.L."/>
            <person name="Chang J.H."/>
        </authorList>
    </citation>
    <scope>NUCLEOTIDE SEQUENCE</scope>
    <source>
        <strain evidence="8">17-1853-1a</strain>
    </source>
</reference>
<evidence type="ECO:0000256" key="5">
    <source>
        <dbReference type="ARBA" id="ARBA00023136"/>
    </source>
</evidence>
<dbReference type="InterPro" id="IPR035906">
    <property type="entry name" value="MetI-like_sf"/>
</dbReference>
<feature type="transmembrane region" description="Helical" evidence="6">
    <location>
        <begin position="154"/>
        <end position="178"/>
    </location>
</feature>
<dbReference type="RefSeq" id="WP_065659089.1">
    <property type="nucleotide sequence ID" value="NZ_CP123840.1"/>
</dbReference>
<evidence type="ECO:0000256" key="3">
    <source>
        <dbReference type="ARBA" id="ARBA00022692"/>
    </source>
</evidence>
<dbReference type="InterPro" id="IPR051204">
    <property type="entry name" value="ABC_transp_perm/SBD"/>
</dbReference>
<dbReference type="GO" id="GO:0005886">
    <property type="term" value="C:plasma membrane"/>
    <property type="evidence" value="ECO:0007669"/>
    <property type="project" value="UniProtKB-SubCell"/>
</dbReference>
<name>A0AA44F2M1_AGRTU</name>
<evidence type="ECO:0000256" key="6">
    <source>
        <dbReference type="RuleBase" id="RU363032"/>
    </source>
</evidence>
<gene>
    <name evidence="8" type="ORF">G6M46_07125</name>
</gene>
<accession>A0AA44F2M1</accession>
<keyword evidence="5 6" id="KW-0472">Membrane</keyword>
<comment type="subcellular location">
    <subcellularLocation>
        <location evidence="1 6">Cell membrane</location>
        <topology evidence="1 6">Multi-pass membrane protein</topology>
    </subcellularLocation>
</comment>
<feature type="transmembrane region" description="Helical" evidence="6">
    <location>
        <begin position="89"/>
        <end position="116"/>
    </location>
</feature>
<organism evidence="8 9">
    <name type="scientific">Agrobacterium tumefaciens</name>
    <dbReference type="NCBI Taxonomy" id="358"/>
    <lineage>
        <taxon>Bacteria</taxon>
        <taxon>Pseudomonadati</taxon>
        <taxon>Pseudomonadota</taxon>
        <taxon>Alphaproteobacteria</taxon>
        <taxon>Hyphomicrobiales</taxon>
        <taxon>Rhizobiaceae</taxon>
        <taxon>Rhizobium/Agrobacterium group</taxon>
        <taxon>Agrobacterium</taxon>
        <taxon>Agrobacterium tumefaciens complex</taxon>
    </lineage>
</organism>
<feature type="domain" description="ABC transmembrane type-1" evidence="7">
    <location>
        <begin position="21"/>
        <end position="207"/>
    </location>
</feature>
<dbReference type="InterPro" id="IPR000515">
    <property type="entry name" value="MetI-like"/>
</dbReference>
<evidence type="ECO:0000256" key="2">
    <source>
        <dbReference type="ARBA" id="ARBA00022448"/>
    </source>
</evidence>
<feature type="transmembrane region" description="Helical" evidence="6">
    <location>
        <begin position="128"/>
        <end position="148"/>
    </location>
</feature>
<dbReference type="SUPFAM" id="SSF161098">
    <property type="entry name" value="MetI-like"/>
    <property type="match status" value="1"/>
</dbReference>
<keyword evidence="2 6" id="KW-0813">Transport</keyword>
<evidence type="ECO:0000313" key="8">
    <source>
        <dbReference type="EMBL" id="NTC27930.1"/>
    </source>
</evidence>
<dbReference type="Pfam" id="PF00528">
    <property type="entry name" value="BPD_transp_1"/>
    <property type="match status" value="1"/>
</dbReference>
<dbReference type="Gene3D" id="1.10.3720.10">
    <property type="entry name" value="MetI-like"/>
    <property type="match status" value="1"/>
</dbReference>
<dbReference type="PANTHER" id="PTHR30177:SF33">
    <property type="entry name" value="POSSIBLE OSMOPROTECTANT (GLYCINE BETAINE_CARNITINE_CHOLINE_L-PROLINE) TRANSPORT INTEGRAL MEMBRANE PROTEIN ABC TRANSPORTER PROZ"/>
    <property type="match status" value="1"/>
</dbReference>
<dbReference type="GO" id="GO:0031460">
    <property type="term" value="P:glycine betaine transport"/>
    <property type="evidence" value="ECO:0007669"/>
    <property type="project" value="TreeGrafter"/>
</dbReference>
<proteinExistence type="inferred from homology"/>
<comment type="caution">
    <text evidence="8">The sequence shown here is derived from an EMBL/GenBank/DDBJ whole genome shotgun (WGS) entry which is preliminary data.</text>
</comment>
<dbReference type="AlphaFoldDB" id="A0AA44F2M1"/>